<name>A0A3M8D0Z3_9BACL</name>
<gene>
    <name evidence="3" type="ORF">EDM56_26295</name>
</gene>
<reference evidence="3 4" key="1">
    <citation type="submission" date="2018-10" db="EMBL/GenBank/DDBJ databases">
        <title>Phylogenomics of Brevibacillus.</title>
        <authorList>
            <person name="Dunlap C."/>
        </authorList>
    </citation>
    <scope>NUCLEOTIDE SEQUENCE [LARGE SCALE GENOMIC DNA]</scope>
    <source>
        <strain evidence="3 4">JCM 15716</strain>
    </source>
</reference>
<evidence type="ECO:0000313" key="4">
    <source>
        <dbReference type="Proteomes" id="UP000271031"/>
    </source>
</evidence>
<dbReference type="Pfam" id="PF07833">
    <property type="entry name" value="Cu_amine_oxidN1"/>
    <property type="match status" value="1"/>
</dbReference>
<evidence type="ECO:0000313" key="3">
    <source>
        <dbReference type="EMBL" id="RNB81231.1"/>
    </source>
</evidence>
<keyword evidence="4" id="KW-1185">Reference proteome</keyword>
<sequence length="204" mass="22385">MVDGKMKETNDAFLYKGVPYAPVSFVGQAAGKSVGWDAKANTVTMNSNGTGAIGESTRLTALKIDTVHGFNSNTFQDGWPSGSFVAGGVVYDHGLGYNYLKSIYDSRFTSTQQSFTMNLDGKYTKLSGVLAVDDHSPNKTDEVFWLFKGDGKVLFNSAHLKATQTQQIDISVKGVKKLEVEIRKVSRKEKDNNMWSFFGNALLQ</sequence>
<feature type="domain" description="Glycosyl hydrolase family 98 putative carbohydrate-binding module" evidence="2">
    <location>
        <begin position="86"/>
        <end position="195"/>
    </location>
</feature>
<protein>
    <submittedName>
        <fullName evidence="3">Uncharacterized protein</fullName>
    </submittedName>
</protein>
<dbReference type="SUPFAM" id="SSF49785">
    <property type="entry name" value="Galactose-binding domain-like"/>
    <property type="match status" value="1"/>
</dbReference>
<dbReference type="Gene3D" id="2.60.120.1060">
    <property type="entry name" value="NPCBM/NEW2 domain"/>
    <property type="match status" value="1"/>
</dbReference>
<dbReference type="EMBL" id="RHHQ01000023">
    <property type="protein sequence ID" value="RNB81231.1"/>
    <property type="molecule type" value="Genomic_DNA"/>
</dbReference>
<comment type="caution">
    <text evidence="3">The sequence shown here is derived from an EMBL/GenBank/DDBJ whole genome shotgun (WGS) entry which is preliminary data.</text>
</comment>
<dbReference type="InterPro" id="IPR008979">
    <property type="entry name" value="Galactose-bd-like_sf"/>
</dbReference>
<dbReference type="AlphaFoldDB" id="A0A3M8D0Z3"/>
<dbReference type="Proteomes" id="UP000271031">
    <property type="component" value="Unassembled WGS sequence"/>
</dbReference>
<accession>A0A3M8D0Z3</accession>
<proteinExistence type="predicted"/>
<feature type="domain" description="Copper amine oxidase-like N-terminal" evidence="1">
    <location>
        <begin position="5"/>
        <end position="50"/>
    </location>
</feature>
<evidence type="ECO:0000259" key="2">
    <source>
        <dbReference type="Pfam" id="PF08305"/>
    </source>
</evidence>
<dbReference type="InterPro" id="IPR038637">
    <property type="entry name" value="NPCBM_sf"/>
</dbReference>
<dbReference type="Pfam" id="PF08305">
    <property type="entry name" value="NPCBM"/>
    <property type="match status" value="1"/>
</dbReference>
<evidence type="ECO:0000259" key="1">
    <source>
        <dbReference type="Pfam" id="PF07833"/>
    </source>
</evidence>
<dbReference type="InterPro" id="IPR013222">
    <property type="entry name" value="Glyco_hyd_98_carb-bd"/>
</dbReference>
<dbReference type="InterPro" id="IPR012854">
    <property type="entry name" value="Cu_amine_oxidase-like_N"/>
</dbReference>
<organism evidence="3 4">
    <name type="scientific">Brevibacillus fluminis</name>
    <dbReference type="NCBI Taxonomy" id="511487"/>
    <lineage>
        <taxon>Bacteria</taxon>
        <taxon>Bacillati</taxon>
        <taxon>Bacillota</taxon>
        <taxon>Bacilli</taxon>
        <taxon>Bacillales</taxon>
        <taxon>Paenibacillaceae</taxon>
        <taxon>Brevibacillus</taxon>
    </lineage>
</organism>